<evidence type="ECO:0000256" key="1">
    <source>
        <dbReference type="ARBA" id="ARBA00022837"/>
    </source>
</evidence>
<keyword evidence="1" id="KW-0106">Calcium</keyword>
<dbReference type="InterPro" id="IPR018247">
    <property type="entry name" value="EF_Hand_1_Ca_BS"/>
</dbReference>
<evidence type="ECO:0000313" key="4">
    <source>
        <dbReference type="Proteomes" id="UP001234989"/>
    </source>
</evidence>
<dbReference type="AlphaFoldDB" id="A0AAF0ZN02"/>
<feature type="domain" description="EF-hand" evidence="2">
    <location>
        <begin position="30"/>
        <end position="65"/>
    </location>
</feature>
<dbReference type="GO" id="GO:0005509">
    <property type="term" value="F:calcium ion binding"/>
    <property type="evidence" value="ECO:0007669"/>
    <property type="project" value="InterPro"/>
</dbReference>
<organism evidence="3 4">
    <name type="scientific">Solanum verrucosum</name>
    <dbReference type="NCBI Taxonomy" id="315347"/>
    <lineage>
        <taxon>Eukaryota</taxon>
        <taxon>Viridiplantae</taxon>
        <taxon>Streptophyta</taxon>
        <taxon>Embryophyta</taxon>
        <taxon>Tracheophyta</taxon>
        <taxon>Spermatophyta</taxon>
        <taxon>Magnoliopsida</taxon>
        <taxon>eudicotyledons</taxon>
        <taxon>Gunneridae</taxon>
        <taxon>Pentapetalae</taxon>
        <taxon>asterids</taxon>
        <taxon>lamiids</taxon>
        <taxon>Solanales</taxon>
        <taxon>Solanaceae</taxon>
        <taxon>Solanoideae</taxon>
        <taxon>Solaneae</taxon>
        <taxon>Solanum</taxon>
    </lineage>
</organism>
<dbReference type="Proteomes" id="UP001234989">
    <property type="component" value="Chromosome 8"/>
</dbReference>
<accession>A0AAF0ZN02</accession>
<dbReference type="InterPro" id="IPR011992">
    <property type="entry name" value="EF-hand-dom_pair"/>
</dbReference>
<dbReference type="PROSITE" id="PS00018">
    <property type="entry name" value="EF_HAND_1"/>
    <property type="match status" value="1"/>
</dbReference>
<dbReference type="InterPro" id="IPR002048">
    <property type="entry name" value="EF_hand_dom"/>
</dbReference>
<proteinExistence type="predicted"/>
<reference evidence="3" key="1">
    <citation type="submission" date="2023-08" db="EMBL/GenBank/DDBJ databases">
        <title>A de novo genome assembly of Solanum verrucosum Schlechtendal, a Mexican diploid species geographically isolated from the other diploid A-genome species in potato relatives.</title>
        <authorList>
            <person name="Hosaka K."/>
        </authorList>
    </citation>
    <scope>NUCLEOTIDE SEQUENCE</scope>
    <source>
        <tissue evidence="3">Young leaves</tissue>
    </source>
</reference>
<keyword evidence="4" id="KW-1185">Reference proteome</keyword>
<name>A0AAF0ZN02_SOLVR</name>
<evidence type="ECO:0000313" key="3">
    <source>
        <dbReference type="EMBL" id="WMV43415.1"/>
    </source>
</evidence>
<gene>
    <name evidence="3" type="ORF">MTR67_036800</name>
</gene>
<dbReference type="PROSITE" id="PS50222">
    <property type="entry name" value="EF_HAND_2"/>
    <property type="match status" value="1"/>
</dbReference>
<evidence type="ECO:0000259" key="2">
    <source>
        <dbReference type="PROSITE" id="PS50222"/>
    </source>
</evidence>
<dbReference type="Gene3D" id="1.10.238.10">
    <property type="entry name" value="EF-hand"/>
    <property type="match status" value="1"/>
</dbReference>
<dbReference type="SUPFAM" id="SSF47473">
    <property type="entry name" value="EF-hand"/>
    <property type="match status" value="1"/>
</dbReference>
<sequence length="103" mass="12435">MRCFRTKKLKKPQFKEELNYTSKNLQKLEFEKENVKRLLKEYDKNGDRKLSKRELIEIFSSWFSGFKPAMNDHTYINDDEYYGLDDEIDALVKYATSWGYTIT</sequence>
<protein>
    <recommendedName>
        <fullName evidence="2">EF-hand domain-containing protein</fullName>
    </recommendedName>
</protein>
<dbReference type="EMBL" id="CP133619">
    <property type="protein sequence ID" value="WMV43415.1"/>
    <property type="molecule type" value="Genomic_DNA"/>
</dbReference>